<feature type="transmembrane region" description="Helical" evidence="1">
    <location>
        <begin position="101"/>
        <end position="118"/>
    </location>
</feature>
<keyword evidence="1" id="KW-0812">Transmembrane</keyword>
<protein>
    <recommendedName>
        <fullName evidence="4">DUF4267 domain-containing protein</fullName>
    </recommendedName>
</protein>
<evidence type="ECO:0000313" key="3">
    <source>
        <dbReference type="Proteomes" id="UP000800235"/>
    </source>
</evidence>
<keyword evidence="1" id="KW-1133">Transmembrane helix</keyword>
<organism evidence="2 3">
    <name type="scientific">Tothia fuscella</name>
    <dbReference type="NCBI Taxonomy" id="1048955"/>
    <lineage>
        <taxon>Eukaryota</taxon>
        <taxon>Fungi</taxon>
        <taxon>Dikarya</taxon>
        <taxon>Ascomycota</taxon>
        <taxon>Pezizomycotina</taxon>
        <taxon>Dothideomycetes</taxon>
        <taxon>Pleosporomycetidae</taxon>
        <taxon>Venturiales</taxon>
        <taxon>Cylindrosympodiaceae</taxon>
        <taxon>Tothia</taxon>
    </lineage>
</organism>
<accession>A0A9P4TZA2</accession>
<gene>
    <name evidence="2" type="ORF">EJ08DRAFT_610426</name>
</gene>
<evidence type="ECO:0000256" key="1">
    <source>
        <dbReference type="SAM" id="Phobius"/>
    </source>
</evidence>
<sequence length="148" mass="15665">MNYILPTFKIISIIFALSAVVTGIQSILDPIGFSQFFGLPITPPKNAPNKSTSKSTTTPSRSPDDNITLSYVSLMGVRQLATGITLLIFAHQNKWTEMATILIILGLLVAGTDGFYLSRSGARGAGIFHAIPGALIALLACGVVLTET</sequence>
<dbReference type="OrthoDB" id="5594884at2759"/>
<feature type="transmembrane region" description="Helical" evidence="1">
    <location>
        <begin position="7"/>
        <end position="28"/>
    </location>
</feature>
<keyword evidence="3" id="KW-1185">Reference proteome</keyword>
<evidence type="ECO:0008006" key="4">
    <source>
        <dbReference type="Google" id="ProtNLM"/>
    </source>
</evidence>
<feature type="transmembrane region" description="Helical" evidence="1">
    <location>
        <begin position="124"/>
        <end position="145"/>
    </location>
</feature>
<dbReference type="Proteomes" id="UP000800235">
    <property type="component" value="Unassembled WGS sequence"/>
</dbReference>
<comment type="caution">
    <text evidence="2">The sequence shown here is derived from an EMBL/GenBank/DDBJ whole genome shotgun (WGS) entry which is preliminary data.</text>
</comment>
<dbReference type="EMBL" id="MU007031">
    <property type="protein sequence ID" value="KAF2431480.1"/>
    <property type="molecule type" value="Genomic_DNA"/>
</dbReference>
<dbReference type="AlphaFoldDB" id="A0A9P4TZA2"/>
<evidence type="ECO:0000313" key="2">
    <source>
        <dbReference type="EMBL" id="KAF2431480.1"/>
    </source>
</evidence>
<reference evidence="2" key="1">
    <citation type="journal article" date="2020" name="Stud. Mycol.">
        <title>101 Dothideomycetes genomes: a test case for predicting lifestyles and emergence of pathogens.</title>
        <authorList>
            <person name="Haridas S."/>
            <person name="Albert R."/>
            <person name="Binder M."/>
            <person name="Bloem J."/>
            <person name="Labutti K."/>
            <person name="Salamov A."/>
            <person name="Andreopoulos B."/>
            <person name="Baker S."/>
            <person name="Barry K."/>
            <person name="Bills G."/>
            <person name="Bluhm B."/>
            <person name="Cannon C."/>
            <person name="Castanera R."/>
            <person name="Culley D."/>
            <person name="Daum C."/>
            <person name="Ezra D."/>
            <person name="Gonzalez J."/>
            <person name="Henrissat B."/>
            <person name="Kuo A."/>
            <person name="Liang C."/>
            <person name="Lipzen A."/>
            <person name="Lutzoni F."/>
            <person name="Magnuson J."/>
            <person name="Mondo S."/>
            <person name="Nolan M."/>
            <person name="Ohm R."/>
            <person name="Pangilinan J."/>
            <person name="Park H.-J."/>
            <person name="Ramirez L."/>
            <person name="Alfaro M."/>
            <person name="Sun H."/>
            <person name="Tritt A."/>
            <person name="Yoshinaga Y."/>
            <person name="Zwiers L.-H."/>
            <person name="Turgeon B."/>
            <person name="Goodwin S."/>
            <person name="Spatafora J."/>
            <person name="Crous P."/>
            <person name="Grigoriev I."/>
        </authorList>
    </citation>
    <scope>NUCLEOTIDE SEQUENCE</scope>
    <source>
        <strain evidence="2">CBS 130266</strain>
    </source>
</reference>
<name>A0A9P4TZA2_9PEZI</name>
<proteinExistence type="predicted"/>
<dbReference type="Pfam" id="PF14087">
    <property type="entry name" value="DUF4267"/>
    <property type="match status" value="1"/>
</dbReference>
<keyword evidence="1" id="KW-0472">Membrane</keyword>
<dbReference type="InterPro" id="IPR025363">
    <property type="entry name" value="DUF4267"/>
</dbReference>